<reference evidence="2 3" key="2">
    <citation type="submission" date="2018-11" db="EMBL/GenBank/DDBJ databases">
        <authorList>
            <consortium name="Pathogen Informatics"/>
        </authorList>
    </citation>
    <scope>NUCLEOTIDE SEQUENCE [LARGE SCALE GENOMIC DNA]</scope>
    <source>
        <strain evidence="2 3">Egypt</strain>
    </source>
</reference>
<accession>A0A183B2V9</accession>
<feature type="region of interest" description="Disordered" evidence="1">
    <location>
        <begin position="239"/>
        <end position="284"/>
    </location>
</feature>
<dbReference type="AlphaFoldDB" id="A0A183B2V9"/>
<feature type="region of interest" description="Disordered" evidence="1">
    <location>
        <begin position="606"/>
        <end position="675"/>
    </location>
</feature>
<feature type="compositionally biased region" description="Polar residues" evidence="1">
    <location>
        <begin position="118"/>
        <end position="130"/>
    </location>
</feature>
<feature type="region of interest" description="Disordered" evidence="1">
    <location>
        <begin position="64"/>
        <end position="141"/>
    </location>
</feature>
<keyword evidence="3" id="KW-1185">Reference proteome</keyword>
<dbReference type="Proteomes" id="UP000272942">
    <property type="component" value="Unassembled WGS sequence"/>
</dbReference>
<feature type="region of interest" description="Disordered" evidence="1">
    <location>
        <begin position="183"/>
        <end position="203"/>
    </location>
</feature>
<proteinExistence type="predicted"/>
<reference evidence="4" key="1">
    <citation type="submission" date="2016-06" db="UniProtKB">
        <authorList>
            <consortium name="WormBaseParasite"/>
        </authorList>
    </citation>
    <scope>IDENTIFICATION</scope>
</reference>
<feature type="region of interest" description="Disordered" evidence="1">
    <location>
        <begin position="1"/>
        <end position="31"/>
    </location>
</feature>
<organism evidence="4">
    <name type="scientific">Echinostoma caproni</name>
    <dbReference type="NCBI Taxonomy" id="27848"/>
    <lineage>
        <taxon>Eukaryota</taxon>
        <taxon>Metazoa</taxon>
        <taxon>Spiralia</taxon>
        <taxon>Lophotrochozoa</taxon>
        <taxon>Platyhelminthes</taxon>
        <taxon>Trematoda</taxon>
        <taxon>Digenea</taxon>
        <taxon>Plagiorchiida</taxon>
        <taxon>Echinostomata</taxon>
        <taxon>Echinostomatoidea</taxon>
        <taxon>Echinostomatidae</taxon>
        <taxon>Echinostoma</taxon>
    </lineage>
</organism>
<dbReference type="WBParaSite" id="ECPE_0001358301-mRNA-1">
    <property type="protein sequence ID" value="ECPE_0001358301-mRNA-1"/>
    <property type="gene ID" value="ECPE_0001358301"/>
</dbReference>
<feature type="compositionally biased region" description="Basic and acidic residues" evidence="1">
    <location>
        <begin position="629"/>
        <end position="638"/>
    </location>
</feature>
<gene>
    <name evidence="2" type="ORF">ECPE_LOCUS13544</name>
</gene>
<name>A0A183B2V9_9TREM</name>
<dbReference type="EMBL" id="UZAN01055354">
    <property type="protein sequence ID" value="VDP90816.1"/>
    <property type="molecule type" value="Genomic_DNA"/>
</dbReference>
<feature type="compositionally biased region" description="Polar residues" evidence="1">
    <location>
        <begin position="70"/>
        <end position="86"/>
    </location>
</feature>
<dbReference type="OrthoDB" id="6077919at2759"/>
<evidence type="ECO:0000313" key="4">
    <source>
        <dbReference type="WBParaSite" id="ECPE_0001358301-mRNA-1"/>
    </source>
</evidence>
<evidence type="ECO:0000256" key="1">
    <source>
        <dbReference type="SAM" id="MobiDB-lite"/>
    </source>
</evidence>
<feature type="region of interest" description="Disordered" evidence="1">
    <location>
        <begin position="487"/>
        <end position="591"/>
    </location>
</feature>
<feature type="region of interest" description="Disordered" evidence="1">
    <location>
        <begin position="296"/>
        <end position="359"/>
    </location>
</feature>
<feature type="compositionally biased region" description="Polar residues" evidence="1">
    <location>
        <begin position="268"/>
        <end position="278"/>
    </location>
</feature>
<evidence type="ECO:0000313" key="2">
    <source>
        <dbReference type="EMBL" id="VDP90816.1"/>
    </source>
</evidence>
<evidence type="ECO:0000313" key="3">
    <source>
        <dbReference type="Proteomes" id="UP000272942"/>
    </source>
</evidence>
<feature type="compositionally biased region" description="Low complexity" evidence="1">
    <location>
        <begin position="299"/>
        <end position="312"/>
    </location>
</feature>
<protein>
    <submittedName>
        <fullName evidence="4">Protein kinase domain-containing protein</fullName>
    </submittedName>
</protein>
<feature type="compositionally biased region" description="Polar residues" evidence="1">
    <location>
        <begin position="189"/>
        <end position="203"/>
    </location>
</feature>
<sequence length="675" mass="72993">MRTSRDNSVWRSEPSSGGFSCVRNTSRQSVNESPIRGAWLHHSHTTRLSSSGQSVCAGLRLAEGRIPDPKSNQSRQELGKSSQSESHSGHGYHMPRSASATTVSAMTVCGSRARPVGSDTSWPTETTTNEEWQKPESARSFASQLATSNANPLLFHKDDLESSSSSGMPWWLGSQQLSVTGDTRRPEATSWNNLNLKPDPSSMNRLSQATAVTTTLSSVTKLPQFLDLDTRTLSNRVWNPGDNRALFDDKPPPPRRRCNAPLNLDLSGISQPDQSTRPGGSHLGLVTESHLAGVSCVTSSSSGQASLPPSRSQTREDAFRPHPGFPLAIHPSMGSHPAVAPPPILGNNQYSPVTPAPGSATLINEQKMEQPMAFTFPPAEPFHTTNNTSYSVDPHGPSSMKITTEYCTSPPARLPSVLESTGMSNKGMNTTEREACLKHSNSSGKLEPFLTRWHSDSSRPVSAHGSSSGYGHNVYRLNEPWSERTLASGSNDLESMSGSTGTPNSHGDVLFAALPTNEPATHPNEQQLYCPRPRYSSNQTSDSKLTEERAGFTQPYAPSFGPIPPPHRHAFNNDGSSSSDEKGPIRTRPYPAITESSSSAALLHPFSTLTNPNLNHPQHHQQQQQHRPAAPEEPERTRHTSAPFLSPVDHHSDPNMGSFLASSVGPASRGYSDTP</sequence>
<feature type="compositionally biased region" description="Polar residues" evidence="1">
    <location>
        <begin position="487"/>
        <end position="505"/>
    </location>
</feature>